<gene>
    <name evidence="2" type="ORF">I8755_31445</name>
</gene>
<evidence type="ECO:0000313" key="3">
    <source>
        <dbReference type="Proteomes" id="UP000596130"/>
    </source>
</evidence>
<evidence type="ECO:0000256" key="1">
    <source>
        <dbReference type="SAM" id="MobiDB-lite"/>
    </source>
</evidence>
<name>A0A7T4U1E1_9ACTN</name>
<organism evidence="2 3">
    <name type="scientific">Streptomyces alfalfae</name>
    <dbReference type="NCBI Taxonomy" id="1642299"/>
    <lineage>
        <taxon>Bacteria</taxon>
        <taxon>Bacillati</taxon>
        <taxon>Actinomycetota</taxon>
        <taxon>Actinomycetes</taxon>
        <taxon>Kitasatosporales</taxon>
        <taxon>Streptomycetaceae</taxon>
        <taxon>Streptomyces</taxon>
    </lineage>
</organism>
<feature type="region of interest" description="Disordered" evidence="1">
    <location>
        <begin position="23"/>
        <end position="49"/>
    </location>
</feature>
<accession>A0A7T4U1E1</accession>
<evidence type="ECO:0000313" key="2">
    <source>
        <dbReference type="EMBL" id="QQC92402.1"/>
    </source>
</evidence>
<dbReference type="RefSeq" id="WP_198504160.1">
    <property type="nucleotide sequence ID" value="NZ_CP065959.1"/>
</dbReference>
<dbReference type="EMBL" id="CP065959">
    <property type="protein sequence ID" value="QQC92402.1"/>
    <property type="molecule type" value="Genomic_DNA"/>
</dbReference>
<proteinExistence type="predicted"/>
<sequence>MARRKNYFDRIVRDLDRVNRDTSKAIQRGLGTKKRKKKGGCKKKESESQRRMDVLTVQVGQLAAQVSELKTLVAAREANSVSSGI</sequence>
<dbReference type="AlphaFoldDB" id="A0A7T4U1E1"/>
<dbReference type="Proteomes" id="UP000596130">
    <property type="component" value="Chromosome"/>
</dbReference>
<reference evidence="2 3" key="1">
    <citation type="submission" date="2020-12" db="EMBL/GenBank/DDBJ databases">
        <title>Identification and biosynthesis of polyene macrolides produced by Streptomyces alfalfae Men-myco-93-63.</title>
        <authorList>
            <person name="Liu D."/>
            <person name="Li Y."/>
            <person name="Liu L."/>
            <person name="Han X."/>
            <person name="Shen F."/>
        </authorList>
    </citation>
    <scope>NUCLEOTIDE SEQUENCE [LARGE SCALE GENOMIC DNA]</scope>
    <source>
        <strain evidence="2 3">Men-myco-93-63</strain>
    </source>
</reference>
<feature type="compositionally biased region" description="Basic residues" evidence="1">
    <location>
        <begin position="31"/>
        <end position="41"/>
    </location>
</feature>
<protein>
    <submittedName>
        <fullName evidence="2">Uncharacterized protein</fullName>
    </submittedName>
</protein>